<dbReference type="HOGENOM" id="CLU_086652_0_0_9"/>
<sequence length="295" mass="34560">MMDWSKAKNILIVAFIITNILLIYNIEKDHFNQEDFVVFSEEHINNVQNYLMESNIYLLTPISREIKSLPTLTVKYKEFSPNEVAEKFLGDGYEVQGTNAQESVYTLGEKQLKVEGRKRITYYDLEKSHQGRPLSDEEMIAKSQAFLREYGLLEENIVLEQIYFGTVKLFGSNPVYQLIYRQTYQEHFLGESYINVYANQYGIIGVEAMLLEQEKTSEQKKKIIPATEALLRRMDEMVYDHRGEEIFITDIEVGYYFNPEDINVPVENIYSGTAFPTWRITLDNGRIYYVEAYKN</sequence>
<dbReference type="GO" id="GO:0016020">
    <property type="term" value="C:membrane"/>
    <property type="evidence" value="ECO:0007669"/>
    <property type="project" value="InterPro"/>
</dbReference>
<name>A6TXA2_ALKMQ</name>
<keyword evidence="4" id="KW-1185">Reference proteome</keyword>
<keyword evidence="1" id="KW-1133">Transmembrane helix</keyword>
<reference evidence="4" key="1">
    <citation type="journal article" date="2016" name="Genome Announc.">
        <title>Complete genome sequence of Alkaliphilus metalliredigens strain QYMF, an alkaliphilic and metal-reducing bacterium isolated from borax-contaminated leachate ponds.</title>
        <authorList>
            <person name="Hwang C."/>
            <person name="Copeland A."/>
            <person name="Lucas S."/>
            <person name="Lapidus A."/>
            <person name="Barry K."/>
            <person name="Detter J.C."/>
            <person name="Glavina Del Rio T."/>
            <person name="Hammon N."/>
            <person name="Israni S."/>
            <person name="Dalin E."/>
            <person name="Tice H."/>
            <person name="Pitluck S."/>
            <person name="Chertkov O."/>
            <person name="Brettin T."/>
            <person name="Bruce D."/>
            <person name="Han C."/>
            <person name="Schmutz J."/>
            <person name="Larimer F."/>
            <person name="Land M.L."/>
            <person name="Hauser L."/>
            <person name="Kyrpides N."/>
            <person name="Mikhailova N."/>
            <person name="Ye Q."/>
            <person name="Zhou J."/>
            <person name="Richardson P."/>
            <person name="Fields M.W."/>
        </authorList>
    </citation>
    <scope>NUCLEOTIDE SEQUENCE [LARGE SCALE GENOMIC DNA]</scope>
    <source>
        <strain evidence="4">QYMF</strain>
    </source>
</reference>
<evidence type="ECO:0000313" key="4">
    <source>
        <dbReference type="Proteomes" id="UP000001572"/>
    </source>
</evidence>
<dbReference type="EMBL" id="CP000724">
    <property type="protein sequence ID" value="ABR50820.1"/>
    <property type="molecule type" value="Genomic_DNA"/>
</dbReference>
<feature type="transmembrane region" description="Helical" evidence="1">
    <location>
        <begin position="7"/>
        <end position="26"/>
    </location>
</feature>
<evidence type="ECO:0000259" key="2">
    <source>
        <dbReference type="Pfam" id="PF09648"/>
    </source>
</evidence>
<dbReference type="STRING" id="293826.Amet_4754"/>
<dbReference type="KEGG" id="amt:Amet_4754"/>
<accession>A6TXA2</accession>
<dbReference type="InterPro" id="IPR018604">
    <property type="entry name" value="YycI-like"/>
</dbReference>
<dbReference type="Pfam" id="PF09648">
    <property type="entry name" value="YycI"/>
    <property type="match status" value="1"/>
</dbReference>
<organism evidence="3 4">
    <name type="scientific">Alkaliphilus metalliredigens (strain QYMF)</name>
    <dbReference type="NCBI Taxonomy" id="293826"/>
    <lineage>
        <taxon>Bacteria</taxon>
        <taxon>Bacillati</taxon>
        <taxon>Bacillota</taxon>
        <taxon>Clostridia</taxon>
        <taxon>Peptostreptococcales</taxon>
        <taxon>Natronincolaceae</taxon>
        <taxon>Alkaliphilus</taxon>
    </lineage>
</organism>
<feature type="domain" description="Regulatory protein YycH-like" evidence="2">
    <location>
        <begin position="40"/>
        <end position="293"/>
    </location>
</feature>
<dbReference type="RefSeq" id="WP_012065705.1">
    <property type="nucleotide sequence ID" value="NC_009633.1"/>
</dbReference>
<protein>
    <recommendedName>
        <fullName evidence="2">Regulatory protein YycH-like domain-containing protein</fullName>
    </recommendedName>
</protein>
<gene>
    <name evidence="3" type="ordered locus">Amet_4754</name>
</gene>
<proteinExistence type="predicted"/>
<keyword evidence="1" id="KW-0812">Transmembrane</keyword>
<evidence type="ECO:0000256" key="1">
    <source>
        <dbReference type="SAM" id="Phobius"/>
    </source>
</evidence>
<dbReference type="Proteomes" id="UP000001572">
    <property type="component" value="Chromosome"/>
</dbReference>
<evidence type="ECO:0000313" key="3">
    <source>
        <dbReference type="EMBL" id="ABR50820.1"/>
    </source>
</evidence>
<dbReference type="eggNOG" id="COG4853">
    <property type="taxonomic scope" value="Bacteria"/>
</dbReference>
<dbReference type="AlphaFoldDB" id="A6TXA2"/>
<keyword evidence="1" id="KW-0472">Membrane</keyword>
<dbReference type="OrthoDB" id="2388036at2"/>